<dbReference type="AlphaFoldDB" id="A0A8H7D2L4"/>
<proteinExistence type="predicted"/>
<comment type="caution">
    <text evidence="1">The sequence shown here is derived from an EMBL/GenBank/DDBJ whole genome shotgun (WGS) entry which is preliminary data.</text>
</comment>
<keyword evidence="2" id="KW-1185">Reference proteome</keyword>
<evidence type="ECO:0000313" key="2">
    <source>
        <dbReference type="Proteomes" id="UP000623467"/>
    </source>
</evidence>
<evidence type="ECO:0000313" key="1">
    <source>
        <dbReference type="EMBL" id="KAF7357117.1"/>
    </source>
</evidence>
<protein>
    <submittedName>
        <fullName evidence="1">Uncharacterized protein</fullName>
    </submittedName>
</protein>
<dbReference type="OrthoDB" id="2942662at2759"/>
<organism evidence="1 2">
    <name type="scientific">Mycena sanguinolenta</name>
    <dbReference type="NCBI Taxonomy" id="230812"/>
    <lineage>
        <taxon>Eukaryota</taxon>
        <taxon>Fungi</taxon>
        <taxon>Dikarya</taxon>
        <taxon>Basidiomycota</taxon>
        <taxon>Agaricomycotina</taxon>
        <taxon>Agaricomycetes</taxon>
        <taxon>Agaricomycetidae</taxon>
        <taxon>Agaricales</taxon>
        <taxon>Marasmiineae</taxon>
        <taxon>Mycenaceae</taxon>
        <taxon>Mycena</taxon>
    </lineage>
</organism>
<accession>A0A8H7D2L4</accession>
<dbReference type="Gene3D" id="3.80.10.10">
    <property type="entry name" value="Ribonuclease Inhibitor"/>
    <property type="match status" value="1"/>
</dbReference>
<reference evidence="1" key="1">
    <citation type="submission" date="2020-05" db="EMBL/GenBank/DDBJ databases">
        <title>Mycena genomes resolve the evolution of fungal bioluminescence.</title>
        <authorList>
            <person name="Tsai I.J."/>
        </authorList>
    </citation>
    <scope>NUCLEOTIDE SEQUENCE</scope>
    <source>
        <strain evidence="1">160909Yilan</strain>
    </source>
</reference>
<name>A0A8H7D2L4_9AGAR</name>
<dbReference type="Proteomes" id="UP000623467">
    <property type="component" value="Unassembled WGS sequence"/>
</dbReference>
<dbReference type="InterPro" id="IPR032675">
    <property type="entry name" value="LRR_dom_sf"/>
</dbReference>
<gene>
    <name evidence="1" type="ORF">MSAN_01305800</name>
</gene>
<dbReference type="SUPFAM" id="SSF52047">
    <property type="entry name" value="RNI-like"/>
    <property type="match status" value="1"/>
</dbReference>
<sequence length="371" mass="41593">MKHSGISIFDVQELVDLVIDFLASSRLDLYATALVATSWVSRSQYHIFRDVQFDFARALDNGLAESLRASSPFASTVRKALVQLNYLHLELFSDFDWVNLEEIIFMGASDVDESVELSCVPLVQKVLGFQGLRRIHISGGFSSTNTLTKYFDNCSTRIQSLLLSARIPPTSKITEVPDEGSSCTGKIDLCHFGISLSCYRWITSPQCPFNISRISSVDVWAFEWPLFARELAPRLNRLRSLTLLDLAGSPIDVSMFPVLDTLHVWINAISAGVPQLITTLSRLHAKNTLRRLTLSFWDNTFRHGDKLIQFDHAITTLSTVESLTRVEIFSTPWLIARELETVRPLFPNLAANGRLFLVASEGDLLTTVHVA</sequence>
<dbReference type="EMBL" id="JACAZH010000010">
    <property type="protein sequence ID" value="KAF7357117.1"/>
    <property type="molecule type" value="Genomic_DNA"/>
</dbReference>